<comment type="caution">
    <text evidence="2">The sequence shown here is derived from an EMBL/GenBank/DDBJ whole genome shotgun (WGS) entry which is preliminary data.</text>
</comment>
<evidence type="ECO:0000313" key="2">
    <source>
        <dbReference type="EMBL" id="CZR36163.1"/>
    </source>
</evidence>
<evidence type="ECO:0000313" key="3">
    <source>
        <dbReference type="Proteomes" id="UP000183971"/>
    </source>
</evidence>
<dbReference type="InterPro" id="IPR029058">
    <property type="entry name" value="AB_hydrolase_fold"/>
</dbReference>
<name>A0A1L7V5N8_FUSPR</name>
<protein>
    <recommendedName>
        <fullName evidence="1">AB hydrolase-1 domain-containing protein</fullName>
    </recommendedName>
</protein>
<dbReference type="GeneID" id="42048462"/>
<dbReference type="InterPro" id="IPR052897">
    <property type="entry name" value="Sec-Metab_Biosynth_Hydrolase"/>
</dbReference>
<dbReference type="Pfam" id="PF12697">
    <property type="entry name" value="Abhydrolase_6"/>
    <property type="match status" value="1"/>
</dbReference>
<accession>A0A1L7V5N8</accession>
<gene>
    <name evidence="2" type="ORF">FPRO_03577</name>
</gene>
<dbReference type="InterPro" id="IPR000073">
    <property type="entry name" value="AB_hydrolase_1"/>
</dbReference>
<dbReference type="Gene3D" id="3.40.50.1820">
    <property type="entry name" value="alpha/beta hydrolase"/>
    <property type="match status" value="1"/>
</dbReference>
<sequence length="257" mass="27403">MQKLTPHIVIVPASFAPPSLYSRLVQSLAQYTLETTVVDLPSVGFRDTLPAASMEEDAEYIETVTTKLADEGYEIILVMHSYGGICGTESTAGASKKERQAAGKQGGIVHLVYISSPVPEIGGSVKTMMGDNMPHFMTAEGDYLISEPEGCASINFSDLPKAEALAYAKQMTAHSVASFAGPLKNAGYLNIPVAYLICQKDVSVPPGVQRSVIDMISKKSGRQVITFCCDAGHFPAVSIPGKVASFINTVAARILRE</sequence>
<dbReference type="RefSeq" id="XP_031076756.1">
    <property type="nucleotide sequence ID" value="XM_031226196.1"/>
</dbReference>
<dbReference type="PANTHER" id="PTHR37017:SF13">
    <property type="entry name" value="AB HYDROLASE-1 DOMAIN-CONTAINING PROTEIN"/>
    <property type="match status" value="1"/>
</dbReference>
<proteinExistence type="predicted"/>
<keyword evidence="3" id="KW-1185">Reference proteome</keyword>
<dbReference type="VEuPathDB" id="FungiDB:FPRO_03577"/>
<dbReference type="PANTHER" id="PTHR37017">
    <property type="entry name" value="AB HYDROLASE-1 DOMAIN-CONTAINING PROTEIN-RELATED"/>
    <property type="match status" value="1"/>
</dbReference>
<evidence type="ECO:0000259" key="1">
    <source>
        <dbReference type="Pfam" id="PF12697"/>
    </source>
</evidence>
<dbReference type="AlphaFoldDB" id="A0A1L7V5N8"/>
<reference evidence="3" key="1">
    <citation type="journal article" date="2016" name="Genome Biol. Evol.">
        <title>Comparative 'omics' of the Fusarium fujikuroi species complex highlights differences in genetic potential and metabolite synthesis.</title>
        <authorList>
            <person name="Niehaus E.-M."/>
            <person name="Muensterkoetter M."/>
            <person name="Proctor R.H."/>
            <person name="Brown D.W."/>
            <person name="Sharon A."/>
            <person name="Idan Y."/>
            <person name="Oren-Young L."/>
            <person name="Sieber C.M."/>
            <person name="Novak O."/>
            <person name="Pencik A."/>
            <person name="Tarkowska D."/>
            <person name="Hromadova K."/>
            <person name="Freeman S."/>
            <person name="Maymon M."/>
            <person name="Elazar M."/>
            <person name="Youssef S.A."/>
            <person name="El-Shabrawy E.S.M."/>
            <person name="Shalaby A.B.A."/>
            <person name="Houterman P."/>
            <person name="Brock N.L."/>
            <person name="Burkhardt I."/>
            <person name="Tsavkelova E.A."/>
            <person name="Dickschat J.S."/>
            <person name="Galuszka P."/>
            <person name="Gueldener U."/>
            <person name="Tudzynski B."/>
        </authorList>
    </citation>
    <scope>NUCLEOTIDE SEQUENCE [LARGE SCALE GENOMIC DNA]</scope>
    <source>
        <strain evidence="3">ET1</strain>
    </source>
</reference>
<feature type="domain" description="AB hydrolase-1" evidence="1">
    <location>
        <begin position="8"/>
        <end position="244"/>
    </location>
</feature>
<dbReference type="Proteomes" id="UP000183971">
    <property type="component" value="Unassembled WGS sequence"/>
</dbReference>
<dbReference type="SUPFAM" id="SSF53474">
    <property type="entry name" value="alpha/beta-Hydrolases"/>
    <property type="match status" value="1"/>
</dbReference>
<dbReference type="EMBL" id="FJOF01000002">
    <property type="protein sequence ID" value="CZR36163.1"/>
    <property type="molecule type" value="Genomic_DNA"/>
</dbReference>
<organism evidence="2 3">
    <name type="scientific">Fusarium proliferatum (strain ET1)</name>
    <name type="common">Orchid endophyte fungus</name>
    <dbReference type="NCBI Taxonomy" id="1227346"/>
    <lineage>
        <taxon>Eukaryota</taxon>
        <taxon>Fungi</taxon>
        <taxon>Dikarya</taxon>
        <taxon>Ascomycota</taxon>
        <taxon>Pezizomycotina</taxon>
        <taxon>Sordariomycetes</taxon>
        <taxon>Hypocreomycetidae</taxon>
        <taxon>Hypocreales</taxon>
        <taxon>Nectriaceae</taxon>
        <taxon>Fusarium</taxon>
        <taxon>Fusarium fujikuroi species complex</taxon>
    </lineage>
</organism>